<dbReference type="PANTHER" id="PTHR23407">
    <property type="entry name" value="ATPASE INHIBITOR/5-FORMYLTETRAHYDROFOLATE CYCLO-LIGASE"/>
    <property type="match status" value="1"/>
</dbReference>
<reference evidence="6 7" key="1">
    <citation type="submission" date="2019-12" db="EMBL/GenBank/DDBJ databases">
        <title>Spirosoma sp. HMF4905 genome sequencing and assembly.</title>
        <authorList>
            <person name="Kang H."/>
            <person name="Cha I."/>
            <person name="Kim H."/>
            <person name="Joh K."/>
        </authorList>
    </citation>
    <scope>NUCLEOTIDE SEQUENCE [LARGE SCALE GENOMIC DNA]</scope>
    <source>
        <strain evidence="6 7">HMF4905</strain>
    </source>
</reference>
<dbReference type="Proteomes" id="UP000436006">
    <property type="component" value="Unassembled WGS sequence"/>
</dbReference>
<dbReference type="InterPro" id="IPR002698">
    <property type="entry name" value="FTHF_cligase"/>
</dbReference>
<gene>
    <name evidence="6" type="ORF">GO755_24510</name>
</gene>
<dbReference type="PIRSF" id="PIRSF006806">
    <property type="entry name" value="FTHF_cligase"/>
    <property type="match status" value="1"/>
</dbReference>
<dbReference type="PANTHER" id="PTHR23407:SF1">
    <property type="entry name" value="5-FORMYLTETRAHYDROFOLATE CYCLO-LIGASE"/>
    <property type="match status" value="1"/>
</dbReference>
<accession>A0A7K1SI15</accession>
<proteinExistence type="inferred from homology"/>
<comment type="similarity">
    <text evidence="1 5">Belongs to the 5-formyltetrahydrofolate cyclo-ligase family.</text>
</comment>
<feature type="binding site" evidence="4">
    <location>
        <begin position="142"/>
        <end position="150"/>
    </location>
    <ligand>
        <name>ATP</name>
        <dbReference type="ChEBI" id="CHEBI:30616"/>
    </ligand>
</feature>
<evidence type="ECO:0000313" key="6">
    <source>
        <dbReference type="EMBL" id="MVM33226.1"/>
    </source>
</evidence>
<dbReference type="SUPFAM" id="SSF100950">
    <property type="entry name" value="NagB/RpiA/CoA transferase-like"/>
    <property type="match status" value="1"/>
</dbReference>
<keyword evidence="6" id="KW-0436">Ligase</keyword>
<keyword evidence="2 4" id="KW-0547">Nucleotide-binding</keyword>
<dbReference type="GO" id="GO:0005524">
    <property type="term" value="F:ATP binding"/>
    <property type="evidence" value="ECO:0007669"/>
    <property type="project" value="UniProtKB-KW"/>
</dbReference>
<protein>
    <recommendedName>
        <fullName evidence="5">5-formyltetrahydrofolate cyclo-ligase</fullName>
        <ecNumber evidence="5">6.3.3.2</ecNumber>
    </recommendedName>
</protein>
<sequence length="198" mass="23006">MNKVDLRREFLTRRKTLSLDEVNHRSQAIAQLFLDFLTQNGLAFNPLLIHTFLPIQKQHEVDTWLIINSIWQQFPQLKFTVSVTDITSNQLTHYPLYADTRLQKNRWDIPEPIDATQQSAIDNQLIDLVLVPLLVFDKRGHRVGYGGGYYDRFLADCRPDCLTMGLSLFDPVEQIDDIELTDIRLDACLTPKQLFSFN</sequence>
<organism evidence="6 7">
    <name type="scientific">Spirosoma arboris</name>
    <dbReference type="NCBI Taxonomy" id="2682092"/>
    <lineage>
        <taxon>Bacteria</taxon>
        <taxon>Pseudomonadati</taxon>
        <taxon>Bacteroidota</taxon>
        <taxon>Cytophagia</taxon>
        <taxon>Cytophagales</taxon>
        <taxon>Cytophagaceae</taxon>
        <taxon>Spirosoma</taxon>
    </lineage>
</organism>
<evidence type="ECO:0000256" key="1">
    <source>
        <dbReference type="ARBA" id="ARBA00010638"/>
    </source>
</evidence>
<keyword evidence="7" id="KW-1185">Reference proteome</keyword>
<dbReference type="EMBL" id="WPIN01000010">
    <property type="protein sequence ID" value="MVM33226.1"/>
    <property type="molecule type" value="Genomic_DNA"/>
</dbReference>
<name>A0A7K1SI15_9BACT</name>
<dbReference type="Gene3D" id="3.40.50.10420">
    <property type="entry name" value="NagB/RpiA/CoA transferase-like"/>
    <property type="match status" value="1"/>
</dbReference>
<feature type="binding site" evidence="4">
    <location>
        <position position="60"/>
    </location>
    <ligand>
        <name>substrate</name>
    </ligand>
</feature>
<dbReference type="GO" id="GO:0009396">
    <property type="term" value="P:folic acid-containing compound biosynthetic process"/>
    <property type="evidence" value="ECO:0007669"/>
    <property type="project" value="TreeGrafter"/>
</dbReference>
<comment type="caution">
    <text evidence="6">The sequence shown here is derived from an EMBL/GenBank/DDBJ whole genome shotgun (WGS) entry which is preliminary data.</text>
</comment>
<keyword evidence="5" id="KW-0460">Magnesium</keyword>
<comment type="cofactor">
    <cofactor evidence="5">
        <name>Mg(2+)</name>
        <dbReference type="ChEBI" id="CHEBI:18420"/>
    </cofactor>
</comment>
<evidence type="ECO:0000256" key="5">
    <source>
        <dbReference type="RuleBase" id="RU361279"/>
    </source>
</evidence>
<dbReference type="InterPro" id="IPR024185">
    <property type="entry name" value="FTHF_cligase-like_sf"/>
</dbReference>
<dbReference type="EC" id="6.3.3.2" evidence="5"/>
<dbReference type="GO" id="GO:0046872">
    <property type="term" value="F:metal ion binding"/>
    <property type="evidence" value="ECO:0007669"/>
    <property type="project" value="UniProtKB-KW"/>
</dbReference>
<dbReference type="GO" id="GO:0030272">
    <property type="term" value="F:5-formyltetrahydrofolate cyclo-ligase activity"/>
    <property type="evidence" value="ECO:0007669"/>
    <property type="project" value="UniProtKB-EC"/>
</dbReference>
<dbReference type="GO" id="GO:0035999">
    <property type="term" value="P:tetrahydrofolate interconversion"/>
    <property type="evidence" value="ECO:0007669"/>
    <property type="project" value="TreeGrafter"/>
</dbReference>
<evidence type="ECO:0000256" key="3">
    <source>
        <dbReference type="ARBA" id="ARBA00022840"/>
    </source>
</evidence>
<evidence type="ECO:0000313" key="7">
    <source>
        <dbReference type="Proteomes" id="UP000436006"/>
    </source>
</evidence>
<dbReference type="Pfam" id="PF01812">
    <property type="entry name" value="5-FTHF_cyc-lig"/>
    <property type="match status" value="1"/>
</dbReference>
<evidence type="ECO:0000256" key="4">
    <source>
        <dbReference type="PIRSR" id="PIRSR006806-1"/>
    </source>
</evidence>
<feature type="binding site" evidence="4">
    <location>
        <position position="53"/>
    </location>
    <ligand>
        <name>substrate</name>
    </ligand>
</feature>
<dbReference type="RefSeq" id="WP_157587945.1">
    <property type="nucleotide sequence ID" value="NZ_WPIN01000010.1"/>
</dbReference>
<dbReference type="AlphaFoldDB" id="A0A7K1SI15"/>
<keyword evidence="3 4" id="KW-0067">ATP-binding</keyword>
<comment type="catalytic activity">
    <reaction evidence="5">
        <text>(6S)-5-formyl-5,6,7,8-tetrahydrofolate + ATP = (6R)-5,10-methenyltetrahydrofolate + ADP + phosphate</text>
        <dbReference type="Rhea" id="RHEA:10488"/>
        <dbReference type="ChEBI" id="CHEBI:30616"/>
        <dbReference type="ChEBI" id="CHEBI:43474"/>
        <dbReference type="ChEBI" id="CHEBI:57455"/>
        <dbReference type="ChEBI" id="CHEBI:57457"/>
        <dbReference type="ChEBI" id="CHEBI:456216"/>
        <dbReference type="EC" id="6.3.3.2"/>
    </reaction>
</comment>
<evidence type="ECO:0000256" key="2">
    <source>
        <dbReference type="ARBA" id="ARBA00022741"/>
    </source>
</evidence>
<dbReference type="InterPro" id="IPR037171">
    <property type="entry name" value="NagB/RpiA_transferase-like"/>
</dbReference>
<keyword evidence="5" id="KW-0479">Metal-binding</keyword>
<dbReference type="NCBIfam" id="TIGR02727">
    <property type="entry name" value="MTHFS_bact"/>
    <property type="match status" value="1"/>
</dbReference>
<feature type="binding site" evidence="4">
    <location>
        <begin position="3"/>
        <end position="7"/>
    </location>
    <ligand>
        <name>ATP</name>
        <dbReference type="ChEBI" id="CHEBI:30616"/>
    </ligand>
</feature>